<comment type="caution">
    <text evidence="1">The sequence shown here is derived from an EMBL/GenBank/DDBJ whole genome shotgun (WGS) entry which is preliminary data.</text>
</comment>
<sequence>MSSIGPLKNKLFADENKCLREKGWRTGFIGSPFFLPNFF</sequence>
<reference evidence="2" key="1">
    <citation type="submission" date="2015-07" db="EMBL/GenBank/DDBJ databases">
        <title>Genome sequencing of Sunxiuqinia dokdonensis strain SK.</title>
        <authorList>
            <person name="Ahn S."/>
            <person name="Kim B.-C."/>
        </authorList>
    </citation>
    <scope>NUCLEOTIDE SEQUENCE [LARGE SCALE GENOMIC DNA]</scope>
    <source>
        <strain evidence="2">SK</strain>
    </source>
</reference>
<name>A0A0L8V3B4_9BACT</name>
<protein>
    <submittedName>
        <fullName evidence="1">Uncharacterized protein</fullName>
    </submittedName>
</protein>
<organism evidence="1 2">
    <name type="scientific">Sunxiuqinia dokdonensis</name>
    <dbReference type="NCBI Taxonomy" id="1409788"/>
    <lineage>
        <taxon>Bacteria</taxon>
        <taxon>Pseudomonadati</taxon>
        <taxon>Bacteroidota</taxon>
        <taxon>Bacteroidia</taxon>
        <taxon>Marinilabiliales</taxon>
        <taxon>Prolixibacteraceae</taxon>
        <taxon>Sunxiuqinia</taxon>
    </lineage>
</organism>
<keyword evidence="2" id="KW-1185">Reference proteome</keyword>
<dbReference type="Proteomes" id="UP000036958">
    <property type="component" value="Unassembled WGS sequence"/>
</dbReference>
<evidence type="ECO:0000313" key="1">
    <source>
        <dbReference type="EMBL" id="KOH42899.1"/>
    </source>
</evidence>
<proteinExistence type="predicted"/>
<dbReference type="AlphaFoldDB" id="A0A0L8V3B4"/>
<accession>A0A0L8V3B4</accession>
<evidence type="ECO:0000313" key="2">
    <source>
        <dbReference type="Proteomes" id="UP000036958"/>
    </source>
</evidence>
<dbReference type="EMBL" id="LGIA01000207">
    <property type="protein sequence ID" value="KOH42899.1"/>
    <property type="molecule type" value="Genomic_DNA"/>
</dbReference>
<gene>
    <name evidence="1" type="ORF">NC99_42610</name>
</gene>